<dbReference type="EMBL" id="FOIB01000003">
    <property type="protein sequence ID" value="SET77020.1"/>
    <property type="molecule type" value="Genomic_DNA"/>
</dbReference>
<organism evidence="2 3">
    <name type="scientific">Myxococcus fulvus</name>
    <dbReference type="NCBI Taxonomy" id="33"/>
    <lineage>
        <taxon>Bacteria</taxon>
        <taxon>Pseudomonadati</taxon>
        <taxon>Myxococcota</taxon>
        <taxon>Myxococcia</taxon>
        <taxon>Myxococcales</taxon>
        <taxon>Cystobacterineae</taxon>
        <taxon>Myxococcaceae</taxon>
        <taxon>Myxococcus</taxon>
    </lineage>
</organism>
<dbReference type="Proteomes" id="UP000183760">
    <property type="component" value="Unassembled WGS sequence"/>
</dbReference>
<evidence type="ECO:0000256" key="1">
    <source>
        <dbReference type="SAM" id="Phobius"/>
    </source>
</evidence>
<evidence type="ECO:0000313" key="2">
    <source>
        <dbReference type="EMBL" id="SET77020.1"/>
    </source>
</evidence>
<proteinExistence type="predicted"/>
<sequence length="386" mass="41948">MDTRAPPRPRIFISVPTCDGVSVSSASDQNSVTQAKASLQTALSTNAKPAEIARLLTKLDAAERTQPLPQKNTVLALALLSSSALIVLLAAETHPSTVRIDGDITSRRLTLQLHSGGRILGATTTSNLRIAATQITPIDSLPSALEPKRRYTEVAINTSEPSSRITLEAVSLAPLTTIHMESQRGNRLNIEIEPQNKQPPRGPLRVTTTGRSTIERVSETGDSHQTETSDEIFTFDPTTGATIEFTPRQNTQSQCLICDPIEASLLQFIDNTQNGPEQSSITAGTLRRDIGESLLLSEFDFFATEKIHASIRSITVLPNGDLRTRFVGNVTNASFGNPNHRRPVALSYLDTWMADRSRAATYSAIVFLFGLLASLLRWTGVDIHGK</sequence>
<keyword evidence="3" id="KW-1185">Reference proteome</keyword>
<keyword evidence="1" id="KW-1133">Transmembrane helix</keyword>
<reference evidence="2 3" key="1">
    <citation type="submission" date="2016-10" db="EMBL/GenBank/DDBJ databases">
        <authorList>
            <person name="Varghese N."/>
            <person name="Submissions S."/>
        </authorList>
    </citation>
    <scope>NUCLEOTIDE SEQUENCE [LARGE SCALE GENOMIC DNA]</scope>
    <source>
        <strain evidence="2 3">DSM 16525</strain>
    </source>
</reference>
<name>A0ABY1C7D8_MYXFU</name>
<comment type="caution">
    <text evidence="2">The sequence shown here is derived from an EMBL/GenBank/DDBJ whole genome shotgun (WGS) entry which is preliminary data.</text>
</comment>
<feature type="transmembrane region" description="Helical" evidence="1">
    <location>
        <begin position="359"/>
        <end position="378"/>
    </location>
</feature>
<keyword evidence="1" id="KW-0472">Membrane</keyword>
<gene>
    <name evidence="2" type="ORF">SAMN05443572_103144</name>
</gene>
<accession>A0ABY1C7D8</accession>
<keyword evidence="1" id="KW-0812">Transmembrane</keyword>
<protein>
    <submittedName>
        <fullName evidence="2">Uncharacterized protein</fullName>
    </submittedName>
</protein>
<evidence type="ECO:0000313" key="3">
    <source>
        <dbReference type="Proteomes" id="UP000183760"/>
    </source>
</evidence>